<keyword evidence="4 6" id="KW-1133">Transmembrane helix</keyword>
<evidence type="ECO:0000256" key="3">
    <source>
        <dbReference type="ARBA" id="ARBA00022692"/>
    </source>
</evidence>
<dbReference type="CDD" id="cd06850">
    <property type="entry name" value="biotinyl_domain"/>
    <property type="match status" value="1"/>
</dbReference>
<dbReference type="OrthoDB" id="3516536at2"/>
<reference evidence="8 9" key="1">
    <citation type="submission" date="2016-10" db="EMBL/GenBank/DDBJ databases">
        <authorList>
            <person name="de Groot N.N."/>
        </authorList>
    </citation>
    <scope>NUCLEOTIDE SEQUENCE [LARGE SCALE GENOMIC DNA]</scope>
    <source>
        <strain evidence="8 9">CPCC 201354</strain>
    </source>
</reference>
<feature type="transmembrane region" description="Helical" evidence="6">
    <location>
        <begin position="27"/>
        <end position="47"/>
    </location>
</feature>
<gene>
    <name evidence="8" type="ORF">SAMN05421505_113129</name>
</gene>
<dbReference type="PANTHER" id="PTHR30386">
    <property type="entry name" value="MEMBRANE FUSION SUBUNIT OF EMRAB-TOLC MULTIDRUG EFFLUX PUMP"/>
    <property type="match status" value="1"/>
</dbReference>
<evidence type="ECO:0000313" key="8">
    <source>
        <dbReference type="EMBL" id="SDH28057.1"/>
    </source>
</evidence>
<dbReference type="Pfam" id="PF00364">
    <property type="entry name" value="Biotin_lipoyl"/>
    <property type="match status" value="1"/>
</dbReference>
<name>A0A1G8B4D8_9ACTN</name>
<dbReference type="EMBL" id="FNCN01000013">
    <property type="protein sequence ID" value="SDH28057.1"/>
    <property type="molecule type" value="Genomic_DNA"/>
</dbReference>
<organism evidence="8 9">
    <name type="scientific">Sinosporangium album</name>
    <dbReference type="NCBI Taxonomy" id="504805"/>
    <lineage>
        <taxon>Bacteria</taxon>
        <taxon>Bacillati</taxon>
        <taxon>Actinomycetota</taxon>
        <taxon>Actinomycetes</taxon>
        <taxon>Streptosporangiales</taxon>
        <taxon>Streptosporangiaceae</taxon>
        <taxon>Sinosporangium</taxon>
    </lineage>
</organism>
<dbReference type="InterPro" id="IPR011053">
    <property type="entry name" value="Single_hybrid_motif"/>
</dbReference>
<evidence type="ECO:0000256" key="6">
    <source>
        <dbReference type="SAM" id="Phobius"/>
    </source>
</evidence>
<dbReference type="STRING" id="504805.SAMN05421505_113129"/>
<proteinExistence type="inferred from homology"/>
<dbReference type="Gene3D" id="2.40.50.100">
    <property type="match status" value="1"/>
</dbReference>
<dbReference type="PANTHER" id="PTHR30386:SF26">
    <property type="entry name" value="TRANSPORT PROTEIN COMB"/>
    <property type="match status" value="1"/>
</dbReference>
<dbReference type="RefSeq" id="WP_093171255.1">
    <property type="nucleotide sequence ID" value="NZ_FNCN01000013.1"/>
</dbReference>
<keyword evidence="9" id="KW-1185">Reference proteome</keyword>
<dbReference type="Proteomes" id="UP000198923">
    <property type="component" value="Unassembled WGS sequence"/>
</dbReference>
<dbReference type="AlphaFoldDB" id="A0A1G8B4D8"/>
<evidence type="ECO:0000256" key="2">
    <source>
        <dbReference type="ARBA" id="ARBA00009477"/>
    </source>
</evidence>
<dbReference type="InterPro" id="IPR000089">
    <property type="entry name" value="Biotin_lipoyl"/>
</dbReference>
<accession>A0A1G8B4D8</accession>
<keyword evidence="5 6" id="KW-0472">Membrane</keyword>
<dbReference type="InterPro" id="IPR050739">
    <property type="entry name" value="MFP"/>
</dbReference>
<dbReference type="GO" id="GO:0016020">
    <property type="term" value="C:membrane"/>
    <property type="evidence" value="ECO:0007669"/>
    <property type="project" value="UniProtKB-SubCell"/>
</dbReference>
<dbReference type="SUPFAM" id="SSF51230">
    <property type="entry name" value="Single hybrid motif"/>
    <property type="match status" value="1"/>
</dbReference>
<sequence length="268" mass="28463">MQFRSEAMERHQTPEVLDLPVRLTRPYTWLILAAAVAVVAAGVVWAFTGSLRMSVSGQGLLTSPRGSFPVQAVDAGQITDIFVKPGDKVRPGGRVAAVRNGRLETTVQAPVAGRVFSVPVRHGQVVRTGETLAVAEYTGGPADRLVAVLFVPTTEAMAVQDGQRVDLTVKSAAVMSHGVLRGRVAAVDSTLWTRKEVAAFVGDDGLAELLSPAGPVRRVTVELERSPVTASGYVWSTASGPPSAPRARTTVHGAIHKPDIRPIDWILP</sequence>
<comment type="subcellular location">
    <subcellularLocation>
        <location evidence="1">Membrane</location>
        <topology evidence="1">Single-pass membrane protein</topology>
    </subcellularLocation>
</comment>
<evidence type="ECO:0000256" key="1">
    <source>
        <dbReference type="ARBA" id="ARBA00004167"/>
    </source>
</evidence>
<evidence type="ECO:0000313" key="9">
    <source>
        <dbReference type="Proteomes" id="UP000198923"/>
    </source>
</evidence>
<evidence type="ECO:0000256" key="5">
    <source>
        <dbReference type="ARBA" id="ARBA00023136"/>
    </source>
</evidence>
<evidence type="ECO:0000256" key="4">
    <source>
        <dbReference type="ARBA" id="ARBA00022989"/>
    </source>
</evidence>
<keyword evidence="3 6" id="KW-0812">Transmembrane</keyword>
<comment type="similarity">
    <text evidence="2">Belongs to the membrane fusion protein (MFP) (TC 8.A.1) family.</text>
</comment>
<feature type="domain" description="Lipoyl-binding" evidence="7">
    <location>
        <begin position="73"/>
        <end position="133"/>
    </location>
</feature>
<protein>
    <submittedName>
        <fullName evidence="8">HlyD family secretion protein</fullName>
    </submittedName>
</protein>
<evidence type="ECO:0000259" key="7">
    <source>
        <dbReference type="Pfam" id="PF00364"/>
    </source>
</evidence>